<gene>
    <name evidence="3" type="ORF">BTO20_20350</name>
</gene>
<protein>
    <submittedName>
        <fullName evidence="3">Uncharacterized protein</fullName>
    </submittedName>
</protein>
<evidence type="ECO:0000256" key="2">
    <source>
        <dbReference type="SAM" id="Phobius"/>
    </source>
</evidence>
<dbReference type="EMBL" id="CP020809">
    <property type="protein sequence ID" value="ART70579.1"/>
    <property type="molecule type" value="Genomic_DNA"/>
</dbReference>
<feature type="transmembrane region" description="Helical" evidence="2">
    <location>
        <begin position="36"/>
        <end position="57"/>
    </location>
</feature>
<keyword evidence="2" id="KW-1133">Transmembrane helix</keyword>
<dbReference type="AlphaFoldDB" id="A0A1Y0C5U0"/>
<feature type="compositionally biased region" description="Pro residues" evidence="1">
    <location>
        <begin position="260"/>
        <end position="273"/>
    </location>
</feature>
<keyword evidence="2" id="KW-0472">Membrane</keyword>
<dbReference type="KEGG" id="mdx:BTO20_20350"/>
<reference evidence="3 4" key="1">
    <citation type="submission" date="2017-04" db="EMBL/GenBank/DDBJ databases">
        <title>Whole Genome Sequence of 1,4-Dioxane Degrading Bacterium Mycobacterium dioxanotrophicus PH-06.</title>
        <authorList>
            <person name="He Y."/>
        </authorList>
    </citation>
    <scope>NUCLEOTIDE SEQUENCE [LARGE SCALE GENOMIC DNA]</scope>
    <source>
        <strain evidence="3 4">PH-06</strain>
    </source>
</reference>
<evidence type="ECO:0000256" key="1">
    <source>
        <dbReference type="SAM" id="MobiDB-lite"/>
    </source>
</evidence>
<proteinExistence type="predicted"/>
<feature type="region of interest" description="Disordered" evidence="1">
    <location>
        <begin position="254"/>
        <end position="273"/>
    </location>
</feature>
<sequence length="273" mass="27823">MLARWPLQGQSPAEGAEVREMWELPRPSAGSRATRVVLTLALVWATVAVPLTVWLALRTPPPEPVPATRTPSVLEAAALRYAGQTLSTGPVTLASTVTTATARLEVQETADPSHAVSYGKVRSGTQTAELLVIGTRVLLRGDSAFWSSVGVPTAEPGWIEVGDRLGRIPFPLSEAITALGADKVEVNTPAAGSDTMTARIGNLVADFNAAGVSALTVRGRSAAVTRAPADAPARVSAVAGSDPAAAKLVGASGSLTVSAPPAPEPPPVPAPGS</sequence>
<evidence type="ECO:0000313" key="3">
    <source>
        <dbReference type="EMBL" id="ART70579.1"/>
    </source>
</evidence>
<name>A0A1Y0C5U0_9MYCO</name>
<organism evidence="3 4">
    <name type="scientific">Mycobacterium dioxanotrophicus</name>
    <dbReference type="NCBI Taxonomy" id="482462"/>
    <lineage>
        <taxon>Bacteria</taxon>
        <taxon>Bacillati</taxon>
        <taxon>Actinomycetota</taxon>
        <taxon>Actinomycetes</taxon>
        <taxon>Mycobacteriales</taxon>
        <taxon>Mycobacteriaceae</taxon>
        <taxon>Mycobacterium</taxon>
    </lineage>
</organism>
<accession>A0A1Y0C5U0</accession>
<dbReference type="Proteomes" id="UP000195331">
    <property type="component" value="Chromosome"/>
</dbReference>
<keyword evidence="4" id="KW-1185">Reference proteome</keyword>
<keyword evidence="2" id="KW-0812">Transmembrane</keyword>
<evidence type="ECO:0000313" key="4">
    <source>
        <dbReference type="Proteomes" id="UP000195331"/>
    </source>
</evidence>